<feature type="domain" description="DUF6531" evidence="2">
    <location>
        <begin position="274"/>
        <end position="344"/>
    </location>
</feature>
<dbReference type="Gene3D" id="2.180.10.10">
    <property type="entry name" value="RHS repeat-associated core"/>
    <property type="match status" value="2"/>
</dbReference>
<dbReference type="Proteomes" id="UP001325680">
    <property type="component" value="Chromosome"/>
</dbReference>
<dbReference type="PANTHER" id="PTHR32305:SF15">
    <property type="entry name" value="PROTEIN RHSA-RELATED"/>
    <property type="match status" value="1"/>
</dbReference>
<dbReference type="Pfam" id="PF25023">
    <property type="entry name" value="TEN_YD-shell"/>
    <property type="match status" value="2"/>
</dbReference>
<dbReference type="InterPro" id="IPR006530">
    <property type="entry name" value="YD"/>
</dbReference>
<dbReference type="NCBIfam" id="TIGR01643">
    <property type="entry name" value="YD_repeat_2x"/>
    <property type="match status" value="2"/>
</dbReference>
<protein>
    <submittedName>
        <fullName evidence="4">DUF6531 domain-containing protein</fullName>
    </submittedName>
</protein>
<dbReference type="RefSeq" id="WP_114789444.1">
    <property type="nucleotide sequence ID" value="NZ_CP139960.1"/>
</dbReference>
<evidence type="ECO:0000313" key="4">
    <source>
        <dbReference type="EMBL" id="WQD40054.1"/>
    </source>
</evidence>
<feature type="domain" description="Teneurin-like YD-shell" evidence="3">
    <location>
        <begin position="1265"/>
        <end position="1345"/>
    </location>
</feature>
<dbReference type="Pfam" id="PF20148">
    <property type="entry name" value="DUF6531"/>
    <property type="match status" value="1"/>
</dbReference>
<organism evidence="4 5">
    <name type="scientific">Niabella yanshanensis</name>
    <dbReference type="NCBI Taxonomy" id="577386"/>
    <lineage>
        <taxon>Bacteria</taxon>
        <taxon>Pseudomonadati</taxon>
        <taxon>Bacteroidota</taxon>
        <taxon>Chitinophagia</taxon>
        <taxon>Chitinophagales</taxon>
        <taxon>Chitinophagaceae</taxon>
        <taxon>Niabella</taxon>
    </lineage>
</organism>
<keyword evidence="5" id="KW-1185">Reference proteome</keyword>
<dbReference type="CDD" id="cd14740">
    <property type="entry name" value="PAAR_4"/>
    <property type="match status" value="1"/>
</dbReference>
<dbReference type="InterPro" id="IPR050708">
    <property type="entry name" value="T6SS_VgrG/RHS"/>
</dbReference>
<sequence>MAVAAGSAPSKGFGELFGEAKGKLDELQAGLASIFPAMPGMPAGKYFDLAMGIDFEQTIAPPCPVFPVPHVGLVFDIFGAVMNAIASALPPPPAEGEGFSVAGVAATIVNALKPSVKVHSRWINNAGTPVMHLPAMFLHLLPMAVPTSSSEMWMGSSTVLADGGPFSTQFHPALSCNLVGFPSLPRMNKTPRPVLDLMMPTSMLLAIISSGGPVLVGGPPTIDLFQLMLSLGIKGLSKAWKKLGDKFQDIIDKIAKKNEKLANVLQSIKCKSFGEPVDAATGRVIHTNVDFDLPGPIPLVWERTYYSDAEVETSLGYNWHHSYNIGLYDVGNGFAIRLKDGREAALPYLQKGEIFYHRIEQLFFEKDEAGYFVTDEHKLVYRFSEKKDRQGFAMIASITNPQGFDIRFDYDAKGSLSAIIDSSGRMLRVQCDELGRVLRVYTIANNRRINFIQYTYDAAGNMVTNEDVLGAVKRFEYDGHLLVKLTNQSDHSFYWEYEGKGDDARCIHTWGDGGILEYWTEYKQNEDGSGITITRDSLGHETEYFYDNKKLIYKIVDANGGITRQIYNQYQDLEVLVNPEGGKVQYQYNGYGKVVRVINENDEASTYLYDDRLNLVFAGSPGGKTMSWEYDQQNRLVNRSGVAGNPVYYTYDNKDLRYITDNKERRFELIYDEQHNLSRLRYPNGLEQLWSYDELGNTIFHKDIRGNITTYENNDAGLVTRIKGPDGNIHQFEYDAARNMIEVRDYSHLVQFDYGPLGVLRGRKQNDRVVRFNYDTELQLRSIVNEGGEVYRFGLDALGNVVSEWGFDGLNRRYQRDGNSRVSKVLRPDEKWTSYDYDSLGNIVKEEHSDGSMAAYKYDADAMLSEAINETSHIKLIRDKSGRVIREEQDGYWVGKTYDSDGNCIRTASSQGADIAMQYDEWGMLIEMSGKCGPGIEAQPSPAAASLDAKLKEVDARVARLTGAVNPESQPKASEPAGWQAVFQRDDSGLELHRQLSGGVSVQTERDRLGRVTRRAIGAKHIEQSKTRYDWGLGNKLHKIVNEITRTQANFEYDAFDNLVSATYEDKSGTETIYRVPDKIGNLFKTKDKSDRKYSKGGRLLEDDQYCYYYDAEGNLIFKEFKRNENLSAIDKTEIAKEKGIALRRTATGWEYEWAGNGMLQKVINPGGREIEFYYDPLGRRTAKIVKTNNSSGLAEEPCLIVNDTITRFVWDGNVPLHEWQYKGQYPSKKTITEEGIKEEKEPVENIITWLFEEGAFVPCAKFEGEKKYSIVADYLGTPTHAYDGDGKIVWERELDIYGTTRQQKGENGFVPYLYQGQYVDEETGLAYNRFRYYDNGSGNYISQDPIGFHGGLRMYKYVANVAAHFDSLGLSSTILNKNLGGVVGDQMQAHHVIPEQVWKANQDFFDDIGLQGQMDKATNGILLPDKASMIDSEGPQIVHRGSHPRYNDEIADRVTNIRGAYDAGLIDASTAKKQVWKLQNEYKNKLWEGDAQHKIVDGKKKLH</sequence>
<dbReference type="NCBIfam" id="TIGR03696">
    <property type="entry name" value="Rhs_assc_core"/>
    <property type="match status" value="1"/>
</dbReference>
<dbReference type="PANTHER" id="PTHR32305">
    <property type="match status" value="1"/>
</dbReference>
<dbReference type="InterPro" id="IPR045351">
    <property type="entry name" value="DUF6531"/>
</dbReference>
<evidence type="ECO:0000313" key="5">
    <source>
        <dbReference type="Proteomes" id="UP001325680"/>
    </source>
</evidence>
<accession>A0ABZ0WBM5</accession>
<dbReference type="EMBL" id="CP139960">
    <property type="protein sequence ID" value="WQD40054.1"/>
    <property type="molecule type" value="Genomic_DNA"/>
</dbReference>
<dbReference type="InterPro" id="IPR032871">
    <property type="entry name" value="AHH_dom_containing"/>
</dbReference>
<keyword evidence="1" id="KW-0677">Repeat</keyword>
<feature type="domain" description="Teneurin-like YD-shell" evidence="3">
    <location>
        <begin position="567"/>
        <end position="754"/>
    </location>
</feature>
<evidence type="ECO:0000259" key="3">
    <source>
        <dbReference type="Pfam" id="PF25023"/>
    </source>
</evidence>
<dbReference type="InterPro" id="IPR022385">
    <property type="entry name" value="Rhs_assc_core"/>
</dbReference>
<proteinExistence type="predicted"/>
<evidence type="ECO:0000259" key="2">
    <source>
        <dbReference type="Pfam" id="PF20148"/>
    </source>
</evidence>
<evidence type="ECO:0000256" key="1">
    <source>
        <dbReference type="ARBA" id="ARBA00022737"/>
    </source>
</evidence>
<gene>
    <name evidence="4" type="ORF">U0035_07840</name>
</gene>
<reference evidence="4 5" key="1">
    <citation type="submission" date="2023-12" db="EMBL/GenBank/DDBJ databases">
        <title>Genome sequencing and assembly of bacterial species from a model synthetic community.</title>
        <authorList>
            <person name="Hogle S.L."/>
        </authorList>
    </citation>
    <scope>NUCLEOTIDE SEQUENCE [LARGE SCALE GENOMIC DNA]</scope>
    <source>
        <strain evidence="4 5">HAMBI_3031</strain>
    </source>
</reference>
<name>A0ABZ0WBM5_9BACT</name>
<dbReference type="Pfam" id="PF14412">
    <property type="entry name" value="AHH"/>
    <property type="match status" value="1"/>
</dbReference>
<dbReference type="InterPro" id="IPR056823">
    <property type="entry name" value="TEN-like_YD-shell"/>
</dbReference>